<reference evidence="1" key="1">
    <citation type="submission" date="2014-05" db="EMBL/GenBank/DDBJ databases">
        <authorList>
            <person name="Chronopoulou M."/>
        </authorList>
    </citation>
    <scope>NUCLEOTIDE SEQUENCE</scope>
    <source>
        <tissue evidence="1">Whole organism</tissue>
    </source>
</reference>
<name>A0A0K2T921_LEPSM</name>
<evidence type="ECO:0000313" key="1">
    <source>
        <dbReference type="EMBL" id="CDW21956.1"/>
    </source>
</evidence>
<protein>
    <submittedName>
        <fullName evidence="1">Uncharacterized protein</fullName>
    </submittedName>
</protein>
<organism evidence="1">
    <name type="scientific">Lepeophtheirus salmonis</name>
    <name type="common">Salmon louse</name>
    <name type="synonym">Caligus salmonis</name>
    <dbReference type="NCBI Taxonomy" id="72036"/>
    <lineage>
        <taxon>Eukaryota</taxon>
        <taxon>Metazoa</taxon>
        <taxon>Ecdysozoa</taxon>
        <taxon>Arthropoda</taxon>
        <taxon>Crustacea</taxon>
        <taxon>Multicrustacea</taxon>
        <taxon>Hexanauplia</taxon>
        <taxon>Copepoda</taxon>
        <taxon>Siphonostomatoida</taxon>
        <taxon>Caligidae</taxon>
        <taxon>Lepeophtheirus</taxon>
    </lineage>
</organism>
<dbReference type="EMBL" id="HACA01004595">
    <property type="protein sequence ID" value="CDW21956.1"/>
    <property type="molecule type" value="Transcribed_RNA"/>
</dbReference>
<sequence length="29" mass="3400">MKGQNQTNKNMKGLQKISNVLCGYIFYYD</sequence>
<accession>A0A0K2T921</accession>
<proteinExistence type="predicted"/>
<dbReference type="AlphaFoldDB" id="A0A0K2T921"/>